<organism evidence="1 2">
    <name type="scientific">Raphanus sativus</name>
    <name type="common">Radish</name>
    <name type="synonym">Raphanus raphanistrum var. sativus</name>
    <dbReference type="NCBI Taxonomy" id="3726"/>
    <lineage>
        <taxon>Eukaryota</taxon>
        <taxon>Viridiplantae</taxon>
        <taxon>Streptophyta</taxon>
        <taxon>Embryophyta</taxon>
        <taxon>Tracheophyta</taxon>
        <taxon>Spermatophyta</taxon>
        <taxon>Magnoliopsida</taxon>
        <taxon>eudicotyledons</taxon>
        <taxon>Gunneridae</taxon>
        <taxon>Pentapetalae</taxon>
        <taxon>rosids</taxon>
        <taxon>malvids</taxon>
        <taxon>Brassicales</taxon>
        <taxon>Brassicaceae</taxon>
        <taxon>Brassiceae</taxon>
        <taxon>Raphanus</taxon>
    </lineage>
</organism>
<protein>
    <submittedName>
        <fullName evidence="2">Uncharacterized protein LOC108858309</fullName>
    </submittedName>
</protein>
<gene>
    <name evidence="2" type="primary">LOC108858309</name>
</gene>
<dbReference type="PANTHER" id="PTHR33067">
    <property type="entry name" value="RNA-DIRECTED DNA POLYMERASE-RELATED"/>
    <property type="match status" value="1"/>
</dbReference>
<reference evidence="1" key="1">
    <citation type="journal article" date="2019" name="Database">
        <title>The radish genome database (RadishGD): an integrated information resource for radish genomics.</title>
        <authorList>
            <person name="Yu H.J."/>
            <person name="Baek S."/>
            <person name="Lee Y.J."/>
            <person name="Cho A."/>
            <person name="Mun J.H."/>
        </authorList>
    </citation>
    <scope>NUCLEOTIDE SEQUENCE [LARGE SCALE GENOMIC DNA]</scope>
    <source>
        <strain evidence="1">cv. WK10039</strain>
    </source>
</reference>
<dbReference type="CDD" id="cd00303">
    <property type="entry name" value="retropepsin_like"/>
    <property type="match status" value="1"/>
</dbReference>
<keyword evidence="1" id="KW-1185">Reference proteome</keyword>
<sequence>MVFERCLCDLGASVSLMPLSVAKKLGFTQYKKCRLSLVLADRSVKYHVGILEDLPLMVGNCEIPTDFVVLEMGEEAQDPLILGRPFLATAGAIVNVKEGKIDLHLGKRHILHFDIKEVMKKPTVQGQIFYIEQMDALADELLEELSLEDPLQHALTVEKEAEVIENLESTAYGMMLDSHKGFESKDQYEELPQVVHQVASVTQQENTQQDDWSELKAPKVELKPIPHGVRYAFLGPNETYPVIVSSELTEPELAELLKTLKRFRKAIGHSLDD</sequence>
<dbReference type="AlphaFoldDB" id="A0A6J0NSL2"/>
<accession>A0A6J0NSL2</accession>
<reference evidence="2" key="2">
    <citation type="submission" date="2025-08" db="UniProtKB">
        <authorList>
            <consortium name="RefSeq"/>
        </authorList>
    </citation>
    <scope>IDENTIFICATION</scope>
    <source>
        <tissue evidence="2">Leaf</tissue>
    </source>
</reference>
<dbReference type="PANTHER" id="PTHR33067:SF31">
    <property type="entry name" value="RNA-DIRECTED DNA POLYMERASE"/>
    <property type="match status" value="1"/>
</dbReference>
<dbReference type="GeneID" id="108858309"/>
<dbReference type="Proteomes" id="UP000504610">
    <property type="component" value="Chromosome 5"/>
</dbReference>
<proteinExistence type="predicted"/>
<evidence type="ECO:0000313" key="2">
    <source>
        <dbReference type="RefSeq" id="XP_018487762.1"/>
    </source>
</evidence>
<dbReference type="Gene3D" id="2.40.70.10">
    <property type="entry name" value="Acid Proteases"/>
    <property type="match status" value="1"/>
</dbReference>
<dbReference type="InterPro" id="IPR021109">
    <property type="entry name" value="Peptidase_aspartic_dom_sf"/>
</dbReference>
<dbReference type="OrthoDB" id="1106917at2759"/>
<evidence type="ECO:0000313" key="1">
    <source>
        <dbReference type="Proteomes" id="UP000504610"/>
    </source>
</evidence>
<dbReference type="RefSeq" id="XP_018487762.1">
    <property type="nucleotide sequence ID" value="XM_018632260.1"/>
</dbReference>
<dbReference type="KEGG" id="rsz:108858309"/>
<dbReference type="Pfam" id="PF13650">
    <property type="entry name" value="Asp_protease_2"/>
    <property type="match status" value="1"/>
</dbReference>
<name>A0A6J0NSL2_RAPSA</name>